<dbReference type="PANTHER" id="PTHR38493:SF1">
    <property type="entry name" value="SFI1 SPINDLE BODY DOMAIN-CONTAINING PROTEIN"/>
    <property type="match status" value="1"/>
</dbReference>
<feature type="compositionally biased region" description="Polar residues" evidence="1">
    <location>
        <begin position="1147"/>
        <end position="1171"/>
    </location>
</feature>
<name>A0A8B7R2U0_HIPAR</name>
<feature type="region of interest" description="Disordered" evidence="1">
    <location>
        <begin position="1144"/>
        <end position="1186"/>
    </location>
</feature>
<feature type="non-terminal residue" evidence="3">
    <location>
        <position position="1"/>
    </location>
</feature>
<feature type="region of interest" description="Disordered" evidence="1">
    <location>
        <begin position="281"/>
        <end position="314"/>
    </location>
</feature>
<dbReference type="KEGG" id="hai:109381258"/>
<evidence type="ECO:0000313" key="2">
    <source>
        <dbReference type="Proteomes" id="UP000694851"/>
    </source>
</evidence>
<sequence>LSLEQRRFLKSLDVSLGSGHGRWVPMGQAERGGPAASASPGSVLHQEPWRVQTNLASPSPRLKDTAGRLMNSSFRQQSNLRPLGVLPQGRARECAIQQSNLSPREPSSAECGSGTSPHLWSDPQESFWPHVVPQGGSLPQGPLARPSSSLRRSRLQATDTPCRDFRPATGYAPLDRHTRPGPRSWRGLGSWTSRLIGEPLTLEDLSVPAQSQARASSQAAISQLLASVRRLEQEAARLRCWASQEPPGPLQQEPWTSDGQAVPAYPQPGQLELASWDERKRHPGDLRGTKDFPDTPGVQADLLDSQTNSKPTSRETTLKMLTGDFLDPEQGVLSAHPNKARNLGSLESKVTRRQLLSRCFRAWWQLVWRQRAAAAVVALSHRQLLCRGLQARRWTRWLREAQLEVAWGRHTQALLARSFHKWRKLTQQQKQGQPHIQAGPGPPPPRGGQGQGSSGRKAAVDPTQRSSPGSLRVEAKAQPIPSSTAPRPDGGRGIQILQALQQLAAFLLWCHQKEWARQERGIQGEASRAMLRTQRMGRPPQAWCSPAADAALVAPLDLQHQRAWLCRCFGAWQQLVKRQTRYRHHLADRQVGTLRMCLQQWVCMKQLRASDGLKVTQLSLCQQKAGNMALHSSAGGGAIVHGLGHCPQGLPQEQGQGSLQKACRRLALHRVLLLWRRRLSQHQQADSCFQFTQRQMLRRTLRAWRLRVWGSGNQSGNARITLAPEPLGHALGEEASLGCSVPHSSLGKASGVPALLETLWLNFLWAAGRRQQRQCLLLWQARAQQSRGAAKWHRHTLQRRILLGWSHWATAQGSLRELAARWAWDRSCRATLGLWRRRRELWQEAEQWARERGRRLVRDALRHWHSCWQRQQFLRGQYQRWVQVHLQGLRRAAFWGWQQAAARRRHMMARSEQLLLQSHFQAQGEAVRDAGMLWAQHPAFQDGLRRRAPGATFTARREGRVAAAQAREQRLAWACIARRQSHVQRRWVDRQRRRAWGQQAFVAWRVALGQHCEARQLAEERVRAQVQVALCWTLWVRESHLHRLSRAHAAWKLSARVLEVWAQSAAQGRAQQVTITQFQQAGPRRLLQTYWAQWRTALLRVWLQPGAEAQEASTAHPRPSAHLRHLPRLASRGHLLARMDAAAPWKQTRSYRPQATGPTLPSPTQHRSLSGQRKRKETSWAQSDRVPPLGLQWPGCASWAQGRPPTGPGWDCRSETSAIKGKGQVDKRWLGRKYLQRWRLETLFCRLQGSQQARRLAATWQHWVDAQGAEELAHTLHRQWHLRRTWRMWRQRVVQLRVARRLQQQGL</sequence>
<gene>
    <name evidence="3" type="primary">CUNH1orf167</name>
</gene>
<dbReference type="GeneID" id="109381258"/>
<accession>A0A8B7R2U0</accession>
<protein>
    <submittedName>
        <fullName evidence="3">Uncharacterized protein C1orf167 homolog</fullName>
    </submittedName>
</protein>
<proteinExistence type="predicted"/>
<keyword evidence="2" id="KW-1185">Reference proteome</keyword>
<dbReference type="Pfam" id="PF15736">
    <property type="entry name" value="DUF4684"/>
    <property type="match status" value="1"/>
</dbReference>
<feature type="region of interest" description="Disordered" evidence="1">
    <location>
        <begin position="243"/>
        <end position="266"/>
    </location>
</feature>
<evidence type="ECO:0000313" key="3">
    <source>
        <dbReference type="RefSeq" id="XP_019495291.1"/>
    </source>
</evidence>
<dbReference type="OrthoDB" id="9043019at2759"/>
<dbReference type="InterPro" id="IPR031473">
    <property type="entry name" value="DUF4684"/>
</dbReference>
<feature type="region of interest" description="Disordered" evidence="1">
    <location>
        <begin position="98"/>
        <end position="190"/>
    </location>
</feature>
<organism evidence="2 3">
    <name type="scientific">Hipposideros armiger</name>
    <name type="common">Great Himalayan leaf-nosed bat</name>
    <dbReference type="NCBI Taxonomy" id="186990"/>
    <lineage>
        <taxon>Eukaryota</taxon>
        <taxon>Metazoa</taxon>
        <taxon>Chordata</taxon>
        <taxon>Craniata</taxon>
        <taxon>Vertebrata</taxon>
        <taxon>Euteleostomi</taxon>
        <taxon>Mammalia</taxon>
        <taxon>Eutheria</taxon>
        <taxon>Laurasiatheria</taxon>
        <taxon>Chiroptera</taxon>
        <taxon>Yinpterochiroptera</taxon>
        <taxon>Rhinolophoidea</taxon>
        <taxon>Hipposideridae</taxon>
        <taxon>Hipposideros</taxon>
    </lineage>
</organism>
<evidence type="ECO:0000256" key="1">
    <source>
        <dbReference type="SAM" id="MobiDB-lite"/>
    </source>
</evidence>
<dbReference type="PANTHER" id="PTHR38493">
    <property type="entry name" value="CHROMOSOME 1 OPEN READING FRAME 167"/>
    <property type="match status" value="1"/>
</dbReference>
<feature type="region of interest" description="Disordered" evidence="1">
    <location>
        <begin position="18"/>
        <end position="46"/>
    </location>
</feature>
<reference evidence="3" key="1">
    <citation type="submission" date="2025-08" db="UniProtKB">
        <authorList>
            <consortium name="RefSeq"/>
        </authorList>
    </citation>
    <scope>IDENTIFICATION</scope>
    <source>
        <tissue evidence="3">Muscle</tissue>
    </source>
</reference>
<dbReference type="CTD" id="109314266"/>
<dbReference type="RefSeq" id="XP_019495291.1">
    <property type="nucleotide sequence ID" value="XM_019639746.1"/>
</dbReference>
<feature type="compositionally biased region" description="Basic and acidic residues" evidence="1">
    <location>
        <begin position="281"/>
        <end position="293"/>
    </location>
</feature>
<dbReference type="Proteomes" id="UP000694851">
    <property type="component" value="Unplaced"/>
</dbReference>
<feature type="region of interest" description="Disordered" evidence="1">
    <location>
        <begin position="426"/>
        <end position="491"/>
    </location>
</feature>